<dbReference type="PROSITE" id="PS50011">
    <property type="entry name" value="PROTEIN_KINASE_DOM"/>
    <property type="match status" value="1"/>
</dbReference>
<feature type="domain" description="Protein kinase" evidence="8">
    <location>
        <begin position="330"/>
        <end position="605"/>
    </location>
</feature>
<evidence type="ECO:0000256" key="1">
    <source>
        <dbReference type="ARBA" id="ARBA00004167"/>
    </source>
</evidence>
<keyword evidence="3" id="KW-0677">Repeat</keyword>
<evidence type="ECO:0000256" key="2">
    <source>
        <dbReference type="ARBA" id="ARBA00022729"/>
    </source>
</evidence>
<feature type="non-terminal residue" evidence="9">
    <location>
        <position position="605"/>
    </location>
</feature>
<accession>A0AA35QZV0</accession>
<evidence type="ECO:0000259" key="8">
    <source>
        <dbReference type="PROSITE" id="PS50011"/>
    </source>
</evidence>
<dbReference type="Proteomes" id="UP001174909">
    <property type="component" value="Unassembled WGS sequence"/>
</dbReference>
<evidence type="ECO:0000313" key="9">
    <source>
        <dbReference type="EMBL" id="CAI7997306.1"/>
    </source>
</evidence>
<keyword evidence="6" id="KW-0547">Nucleotide-binding</keyword>
<feature type="binding site" evidence="6">
    <location>
        <position position="361"/>
    </location>
    <ligand>
        <name>ATP</name>
        <dbReference type="ChEBI" id="CHEBI:30616"/>
    </ligand>
</feature>
<dbReference type="InterPro" id="IPR001245">
    <property type="entry name" value="Ser-Thr/Tyr_kinase_cat_dom"/>
</dbReference>
<dbReference type="GO" id="GO:0005524">
    <property type="term" value="F:ATP binding"/>
    <property type="evidence" value="ECO:0007669"/>
    <property type="project" value="UniProtKB-UniRule"/>
</dbReference>
<dbReference type="GO" id="GO:0005886">
    <property type="term" value="C:plasma membrane"/>
    <property type="evidence" value="ECO:0007669"/>
    <property type="project" value="TreeGrafter"/>
</dbReference>
<dbReference type="PROSITE" id="PS00109">
    <property type="entry name" value="PROTEIN_KINASE_TYR"/>
    <property type="match status" value="1"/>
</dbReference>
<dbReference type="Gene3D" id="1.10.510.10">
    <property type="entry name" value="Transferase(Phosphotransferase) domain 1"/>
    <property type="match status" value="1"/>
</dbReference>
<dbReference type="PANTHER" id="PTHR24416:SF564">
    <property type="entry name" value="MACROPHAGE-STIMULATING PROTEIN RECEPTOR"/>
    <property type="match status" value="1"/>
</dbReference>
<evidence type="ECO:0000313" key="10">
    <source>
        <dbReference type="Proteomes" id="UP001174909"/>
    </source>
</evidence>
<keyword evidence="9" id="KW-0808">Transferase</keyword>
<evidence type="ECO:0000256" key="3">
    <source>
        <dbReference type="ARBA" id="ARBA00022737"/>
    </source>
</evidence>
<dbReference type="PRINTS" id="PR00109">
    <property type="entry name" value="TYRKINASE"/>
</dbReference>
<comment type="catalytic activity">
    <reaction evidence="5">
        <text>L-tyrosyl-[protein] + ATP = O-phospho-L-tyrosyl-[protein] + ADP + H(+)</text>
        <dbReference type="Rhea" id="RHEA:10596"/>
        <dbReference type="Rhea" id="RHEA-COMP:10136"/>
        <dbReference type="Rhea" id="RHEA-COMP:20101"/>
        <dbReference type="ChEBI" id="CHEBI:15378"/>
        <dbReference type="ChEBI" id="CHEBI:30616"/>
        <dbReference type="ChEBI" id="CHEBI:46858"/>
        <dbReference type="ChEBI" id="CHEBI:61978"/>
        <dbReference type="ChEBI" id="CHEBI:456216"/>
        <dbReference type="EC" id="2.7.10.1"/>
    </reaction>
</comment>
<dbReference type="InterPro" id="IPR020635">
    <property type="entry name" value="Tyr_kinase_cat_dom"/>
</dbReference>
<dbReference type="GO" id="GO:0043235">
    <property type="term" value="C:receptor complex"/>
    <property type="evidence" value="ECO:0007669"/>
    <property type="project" value="TreeGrafter"/>
</dbReference>
<keyword evidence="7" id="KW-0812">Transmembrane</keyword>
<dbReference type="Pfam" id="PF07714">
    <property type="entry name" value="PK_Tyr_Ser-Thr"/>
    <property type="match status" value="1"/>
</dbReference>
<dbReference type="AlphaFoldDB" id="A0AA35QZV0"/>
<dbReference type="SMART" id="SM00237">
    <property type="entry name" value="Calx_beta"/>
    <property type="match status" value="1"/>
</dbReference>
<protein>
    <submittedName>
        <fullName evidence="9">Tyrosine-protein kinase Mer</fullName>
    </submittedName>
</protein>
<sequence>MVGFYPNVYSITEAEEQVTVCVEVLNSFNGKHLHSFSVVLLPTSVFETSNAADDCYKELYFSTSESRKCHKYSIDNDNECQPTFFNIGLSIISTMGNRVQLQSNLSNATIFIDDSREPECYVTIGLSQTVYSVVEEEGVAVVCTSVLSGTTSGRTFSVSYQTVDGDAKAPGDYMPTNGNFDITDSNPEQCTSIAIISDNTTEVGDECFNYTISTNSTIFGFTVDPSSATICISDLNEVTSSLPQAASSQTVVIVAAVLGTLILSVIVGFVAVTVIISAYRKRTKERRNLESTSAREPHYSSLSEGRRADFLQHLREQLENKKMIYSKDQIQLSTTVGQGESGLVYKGYIRTAVGSDIVAVKTGKALSSTRDLKTLAKEVSTMLSFEHENVMSLIGVCIDGEMPLIIMPFMSNGSVLDYLKNRKDNLLVTGQFLKEEVELACKTLLWICLHIAKGMEYLSGQKFVHRDLAARNCMINGEGVIKVADFGLTEDMYNTNYIRRRKKSETEEKVPIRWMAVESIENCIYTEASDVVSSKMCICIVAGMHAMCLLTELKRGERLEKPDNKACHDDMYGFNIYLSISDSYVTILLFLSTSHTLTKIFTSNS</sequence>
<keyword evidence="4" id="KW-0106">Calcium</keyword>
<comment type="caution">
    <text evidence="9">The sequence shown here is derived from an EMBL/GenBank/DDBJ whole genome shotgun (WGS) entry which is preliminary data.</text>
</comment>
<keyword evidence="7" id="KW-1133">Transmembrane helix</keyword>
<keyword evidence="10" id="KW-1185">Reference proteome</keyword>
<dbReference type="PANTHER" id="PTHR24416">
    <property type="entry name" value="TYROSINE-PROTEIN KINASE RECEPTOR"/>
    <property type="match status" value="1"/>
</dbReference>
<dbReference type="PROSITE" id="PS00107">
    <property type="entry name" value="PROTEIN_KINASE_ATP"/>
    <property type="match status" value="1"/>
</dbReference>
<proteinExistence type="predicted"/>
<keyword evidence="2" id="KW-0732">Signal</keyword>
<keyword evidence="6" id="KW-0067">ATP-binding</keyword>
<dbReference type="InterPro" id="IPR011009">
    <property type="entry name" value="Kinase-like_dom_sf"/>
</dbReference>
<dbReference type="Gene3D" id="2.60.40.2030">
    <property type="match status" value="1"/>
</dbReference>
<keyword evidence="7" id="KW-0472">Membrane</keyword>
<dbReference type="InterPro" id="IPR038081">
    <property type="entry name" value="CalX-like_sf"/>
</dbReference>
<dbReference type="InterPro" id="IPR000719">
    <property type="entry name" value="Prot_kinase_dom"/>
</dbReference>
<dbReference type="Pfam" id="PF03160">
    <property type="entry name" value="Calx-beta"/>
    <property type="match status" value="2"/>
</dbReference>
<keyword evidence="9" id="KW-0418">Kinase</keyword>
<dbReference type="GO" id="GO:0004714">
    <property type="term" value="F:transmembrane receptor protein tyrosine kinase activity"/>
    <property type="evidence" value="ECO:0007669"/>
    <property type="project" value="UniProtKB-EC"/>
</dbReference>
<evidence type="ECO:0000256" key="5">
    <source>
        <dbReference type="ARBA" id="ARBA00051243"/>
    </source>
</evidence>
<dbReference type="GO" id="GO:0016477">
    <property type="term" value="P:cell migration"/>
    <property type="evidence" value="ECO:0007669"/>
    <property type="project" value="TreeGrafter"/>
</dbReference>
<reference evidence="9" key="1">
    <citation type="submission" date="2023-03" db="EMBL/GenBank/DDBJ databases">
        <authorList>
            <person name="Steffen K."/>
            <person name="Cardenas P."/>
        </authorList>
    </citation>
    <scope>NUCLEOTIDE SEQUENCE</scope>
</reference>
<dbReference type="InterPro" id="IPR003644">
    <property type="entry name" value="Calx_beta"/>
</dbReference>
<gene>
    <name evidence="9" type="ORF">GBAR_LOCUS2131</name>
</gene>
<organism evidence="9 10">
    <name type="scientific">Geodia barretti</name>
    <name type="common">Barrett's horny sponge</name>
    <dbReference type="NCBI Taxonomy" id="519541"/>
    <lineage>
        <taxon>Eukaryota</taxon>
        <taxon>Metazoa</taxon>
        <taxon>Porifera</taxon>
        <taxon>Demospongiae</taxon>
        <taxon>Heteroscleromorpha</taxon>
        <taxon>Tetractinellida</taxon>
        <taxon>Astrophorina</taxon>
        <taxon>Geodiidae</taxon>
        <taxon>Geodia</taxon>
    </lineage>
</organism>
<dbReference type="InterPro" id="IPR017441">
    <property type="entry name" value="Protein_kinase_ATP_BS"/>
</dbReference>
<dbReference type="EMBL" id="CASHTH010000307">
    <property type="protein sequence ID" value="CAI7997306.1"/>
    <property type="molecule type" value="Genomic_DNA"/>
</dbReference>
<dbReference type="CDD" id="cd00192">
    <property type="entry name" value="PTKc"/>
    <property type="match status" value="1"/>
</dbReference>
<dbReference type="InterPro" id="IPR050122">
    <property type="entry name" value="RTK"/>
</dbReference>
<name>A0AA35QZV0_GEOBA</name>
<dbReference type="Gene3D" id="3.30.200.20">
    <property type="entry name" value="Phosphorylase Kinase, domain 1"/>
    <property type="match status" value="1"/>
</dbReference>
<evidence type="ECO:0000256" key="6">
    <source>
        <dbReference type="PROSITE-ProRule" id="PRU10141"/>
    </source>
</evidence>
<evidence type="ECO:0000256" key="7">
    <source>
        <dbReference type="SAM" id="Phobius"/>
    </source>
</evidence>
<dbReference type="GO" id="GO:0007169">
    <property type="term" value="P:cell surface receptor protein tyrosine kinase signaling pathway"/>
    <property type="evidence" value="ECO:0007669"/>
    <property type="project" value="TreeGrafter"/>
</dbReference>
<comment type="subcellular location">
    <subcellularLocation>
        <location evidence="1">Membrane</location>
        <topology evidence="1">Single-pass membrane protein</topology>
    </subcellularLocation>
</comment>
<dbReference type="SUPFAM" id="SSF141072">
    <property type="entry name" value="CalX-like"/>
    <property type="match status" value="1"/>
</dbReference>
<evidence type="ECO:0000256" key="4">
    <source>
        <dbReference type="ARBA" id="ARBA00022837"/>
    </source>
</evidence>
<dbReference type="SMART" id="SM00219">
    <property type="entry name" value="TyrKc"/>
    <property type="match status" value="1"/>
</dbReference>
<dbReference type="SUPFAM" id="SSF56112">
    <property type="entry name" value="Protein kinase-like (PK-like)"/>
    <property type="match status" value="1"/>
</dbReference>
<feature type="transmembrane region" description="Helical" evidence="7">
    <location>
        <begin position="251"/>
        <end position="279"/>
    </location>
</feature>
<dbReference type="InterPro" id="IPR008266">
    <property type="entry name" value="Tyr_kinase_AS"/>
</dbReference>